<evidence type="ECO:0000256" key="1">
    <source>
        <dbReference type="SAM" id="MobiDB-lite"/>
    </source>
</evidence>
<protein>
    <submittedName>
        <fullName evidence="3">Uncharacterized protein</fullName>
    </submittedName>
</protein>
<feature type="region of interest" description="Disordered" evidence="1">
    <location>
        <begin position="26"/>
        <end position="48"/>
    </location>
</feature>
<organism evidence="3 4">
    <name type="scientific">Silvibacterium bohemicum</name>
    <dbReference type="NCBI Taxonomy" id="1577686"/>
    <lineage>
        <taxon>Bacteria</taxon>
        <taxon>Pseudomonadati</taxon>
        <taxon>Acidobacteriota</taxon>
        <taxon>Terriglobia</taxon>
        <taxon>Terriglobales</taxon>
        <taxon>Acidobacteriaceae</taxon>
        <taxon>Silvibacterium</taxon>
    </lineage>
</organism>
<dbReference type="OrthoDB" id="122411at2"/>
<feature type="chain" id="PRO_5032553326" evidence="2">
    <location>
        <begin position="24"/>
        <end position="116"/>
    </location>
</feature>
<accession>A0A841JNZ8</accession>
<keyword evidence="4" id="KW-1185">Reference proteome</keyword>
<sequence length="116" mass="13052">MKINRLSIPALALILGTSGSVLAFGYSAPQGPPPPGYGQEQGGWDAPPAEFQDIQRRGFHDGIEGARKDFDNHRPPSVENRDEFRHPPVPRDARRDYRDGFRRGYETAMHHMMGPR</sequence>
<proteinExistence type="predicted"/>
<feature type="signal peptide" evidence="2">
    <location>
        <begin position="1"/>
        <end position="23"/>
    </location>
</feature>
<reference evidence="3 4" key="1">
    <citation type="submission" date="2020-08" db="EMBL/GenBank/DDBJ databases">
        <title>Genomic Encyclopedia of Type Strains, Phase IV (KMG-IV): sequencing the most valuable type-strain genomes for metagenomic binning, comparative biology and taxonomic classification.</title>
        <authorList>
            <person name="Goeker M."/>
        </authorList>
    </citation>
    <scope>NUCLEOTIDE SEQUENCE [LARGE SCALE GENOMIC DNA]</scope>
    <source>
        <strain evidence="3 4">DSM 103733</strain>
    </source>
</reference>
<keyword evidence="2" id="KW-0732">Signal</keyword>
<evidence type="ECO:0000313" key="4">
    <source>
        <dbReference type="Proteomes" id="UP000538666"/>
    </source>
</evidence>
<dbReference type="RefSeq" id="WP_050057563.1">
    <property type="nucleotide sequence ID" value="NZ_JACHEK010000001.1"/>
</dbReference>
<name>A0A841JNZ8_9BACT</name>
<evidence type="ECO:0000256" key="2">
    <source>
        <dbReference type="SAM" id="SignalP"/>
    </source>
</evidence>
<dbReference type="EMBL" id="JACHEK010000001">
    <property type="protein sequence ID" value="MBB6142317.1"/>
    <property type="molecule type" value="Genomic_DNA"/>
</dbReference>
<evidence type="ECO:0000313" key="3">
    <source>
        <dbReference type="EMBL" id="MBB6142317.1"/>
    </source>
</evidence>
<comment type="caution">
    <text evidence="3">The sequence shown here is derived from an EMBL/GenBank/DDBJ whole genome shotgun (WGS) entry which is preliminary data.</text>
</comment>
<gene>
    <name evidence="3" type="ORF">HNQ77_000255</name>
</gene>
<dbReference type="AlphaFoldDB" id="A0A841JNZ8"/>
<dbReference type="Proteomes" id="UP000538666">
    <property type="component" value="Unassembled WGS sequence"/>
</dbReference>
<feature type="region of interest" description="Disordered" evidence="1">
    <location>
        <begin position="64"/>
        <end position="98"/>
    </location>
</feature>